<feature type="compositionally biased region" description="Polar residues" evidence="1">
    <location>
        <begin position="71"/>
        <end position="80"/>
    </location>
</feature>
<dbReference type="OrthoDB" id="3515338at2759"/>
<proteinExistence type="predicted"/>
<feature type="compositionally biased region" description="Polar residues" evidence="1">
    <location>
        <begin position="203"/>
        <end position="213"/>
    </location>
</feature>
<dbReference type="Proteomes" id="UP000639643">
    <property type="component" value="Unassembled WGS sequence"/>
</dbReference>
<feature type="compositionally biased region" description="Pro residues" evidence="1">
    <location>
        <begin position="1"/>
        <end position="15"/>
    </location>
</feature>
<feature type="region of interest" description="Disordered" evidence="1">
    <location>
        <begin position="295"/>
        <end position="338"/>
    </location>
</feature>
<evidence type="ECO:0000313" key="3">
    <source>
        <dbReference type="Proteomes" id="UP000639643"/>
    </source>
</evidence>
<keyword evidence="3" id="KW-1185">Reference proteome</keyword>
<evidence type="ECO:0000313" key="2">
    <source>
        <dbReference type="EMBL" id="KAF6838148.1"/>
    </source>
</evidence>
<feature type="region of interest" description="Disordered" evidence="1">
    <location>
        <begin position="248"/>
        <end position="270"/>
    </location>
</feature>
<organism evidence="2 3">
    <name type="scientific">Colletotrichum musicola</name>
    <dbReference type="NCBI Taxonomy" id="2175873"/>
    <lineage>
        <taxon>Eukaryota</taxon>
        <taxon>Fungi</taxon>
        <taxon>Dikarya</taxon>
        <taxon>Ascomycota</taxon>
        <taxon>Pezizomycotina</taxon>
        <taxon>Sordariomycetes</taxon>
        <taxon>Hypocreomycetidae</taxon>
        <taxon>Glomerellales</taxon>
        <taxon>Glomerellaceae</taxon>
        <taxon>Colletotrichum</taxon>
        <taxon>Colletotrichum orchidearum species complex</taxon>
    </lineage>
</organism>
<dbReference type="AlphaFoldDB" id="A0A8H6KVY2"/>
<sequence>MFPPTFLAPPPPAPAPQSVVPAKREDDDVQFVSSNPVKKRKIGGGRPTMAPPTPAASYSAPNQPPEPAKPSINTSTTATQPERRCSTGMVDPSPATHMPDVDPMRGCSVPNPVRSDYPDSFWTAPSTGPQSSPPVSPKSFPEHVMSSMLPLSETDGLTSLGNMAEMDGVVGFPPVFPGPVQSTEDQAILSQPPPTRAEGTPVQPDSSNPPIQTETAKDTLAATAPLEPVGSANLGGYQSGHDAAAAAAAAAATDAQKGEEQPVATEASHTEPLASQGLYLTLLKRVSTHNNVLTAPPVTATSAGTSSSHPPSAHVPQSHSVSHGAHGQADHCSGRPTTGAKGPCRQCMEARLRQQAATMTAGGGMASTAKPPVPIQAPVPPPAIPQHWTHLLGMNPYHNPVAAAYGPMLQQQAMMSGPGSHFAVPQQHGHMPYGLPMQQPQPGANMLSHGISPAMQSARAFVPTQPQPTKQAPPVSNTHATKVPETQLTTKHIVVDIAETCLNMFPFGEVAKRHNQTEQKVRDVFDAVIQVPLLRCVTDKRRAGKLGTTRTKEFKDVRKEIQTQVAATQSKQDAAAQGPYMPSAWEMAQFMGPGDVRMGVFSPFSGPW</sequence>
<feature type="compositionally biased region" description="Polar residues" evidence="1">
    <location>
        <begin position="295"/>
        <end position="321"/>
    </location>
</feature>
<feature type="region of interest" description="Disordered" evidence="1">
    <location>
        <begin position="174"/>
        <end position="213"/>
    </location>
</feature>
<gene>
    <name evidence="2" type="ORF">CMUS01_04771</name>
</gene>
<evidence type="ECO:0000256" key="1">
    <source>
        <dbReference type="SAM" id="MobiDB-lite"/>
    </source>
</evidence>
<protein>
    <submittedName>
        <fullName evidence="2">Uncharacterized protein</fullName>
    </submittedName>
</protein>
<accession>A0A8H6KVY2</accession>
<comment type="caution">
    <text evidence="2">The sequence shown here is derived from an EMBL/GenBank/DDBJ whole genome shotgun (WGS) entry which is preliminary data.</text>
</comment>
<reference evidence="2" key="1">
    <citation type="journal article" date="2020" name="Phytopathology">
        <title>Genome Sequence Resources of Colletotrichum truncatum, C. plurivorum, C. musicola, and C. sojae: Four Species Pathogenic to Soybean (Glycine max).</title>
        <authorList>
            <person name="Rogerio F."/>
            <person name="Boufleur T.R."/>
            <person name="Ciampi-Guillardi M."/>
            <person name="Sukno S.A."/>
            <person name="Thon M.R."/>
            <person name="Massola Junior N.S."/>
            <person name="Baroncelli R."/>
        </authorList>
    </citation>
    <scope>NUCLEOTIDE SEQUENCE</scope>
    <source>
        <strain evidence="2">LFN0074</strain>
    </source>
</reference>
<feature type="region of interest" description="Disordered" evidence="1">
    <location>
        <begin position="1"/>
        <end position="142"/>
    </location>
</feature>
<name>A0A8H6KVY2_9PEZI</name>
<dbReference type="EMBL" id="WIGM01000133">
    <property type="protein sequence ID" value="KAF6838148.1"/>
    <property type="molecule type" value="Genomic_DNA"/>
</dbReference>